<proteinExistence type="predicted"/>
<evidence type="ECO:0000313" key="2">
    <source>
        <dbReference type="EMBL" id="KAK8230875.1"/>
    </source>
</evidence>
<name>A0ABR1YIZ2_9PEZI</name>
<feature type="transmembrane region" description="Helical" evidence="1">
    <location>
        <begin position="115"/>
        <end position="135"/>
    </location>
</feature>
<feature type="transmembrane region" description="Helical" evidence="1">
    <location>
        <begin position="72"/>
        <end position="95"/>
    </location>
</feature>
<dbReference type="EMBL" id="JBBWRZ010000008">
    <property type="protein sequence ID" value="KAK8230875.1"/>
    <property type="molecule type" value="Genomic_DNA"/>
</dbReference>
<comment type="caution">
    <text evidence="2">The sequence shown here is derived from an EMBL/GenBank/DDBJ whole genome shotgun (WGS) entry which is preliminary data.</text>
</comment>
<sequence>SSRESATLKIPTNHVHPVAEFRRPKHLVKVPDPRLSPQLRDLLLVCEIGEVIVLVLVGCCSSGRGALRPLEVSCLLFARGLFVLLFYRHLILPLPPPPHVPAMPPLATAQHLPGNEAWCVVVAAVFVVVVVAYAIKGPLHLLLGYFWQYRVGLLRRVQGAAGSCVRAGSVADHCCDSSRER</sequence>
<evidence type="ECO:0000313" key="3">
    <source>
        <dbReference type="Proteomes" id="UP001492380"/>
    </source>
</evidence>
<feature type="non-terminal residue" evidence="2">
    <location>
        <position position="1"/>
    </location>
</feature>
<reference evidence="2 3" key="1">
    <citation type="submission" date="2024-04" db="EMBL/GenBank/DDBJ databases">
        <title>Phyllosticta paracitricarpa is synonymous to the EU quarantine fungus P. citricarpa based on phylogenomic analyses.</title>
        <authorList>
            <consortium name="Lawrence Berkeley National Laboratory"/>
            <person name="Van Ingen-Buijs V.A."/>
            <person name="Van Westerhoven A.C."/>
            <person name="Haridas S."/>
            <person name="Skiadas P."/>
            <person name="Martin F."/>
            <person name="Groenewald J.Z."/>
            <person name="Crous P.W."/>
            <person name="Seidl M.F."/>
        </authorList>
    </citation>
    <scope>NUCLEOTIDE SEQUENCE [LARGE SCALE GENOMIC DNA]</scope>
    <source>
        <strain evidence="2 3">CBS 123374</strain>
    </source>
</reference>
<evidence type="ECO:0000256" key="1">
    <source>
        <dbReference type="SAM" id="Phobius"/>
    </source>
</evidence>
<protein>
    <submittedName>
        <fullName evidence="2">Uncharacterized protein</fullName>
    </submittedName>
</protein>
<organism evidence="2 3">
    <name type="scientific">Phyllosticta capitalensis</name>
    <dbReference type="NCBI Taxonomy" id="121624"/>
    <lineage>
        <taxon>Eukaryota</taxon>
        <taxon>Fungi</taxon>
        <taxon>Dikarya</taxon>
        <taxon>Ascomycota</taxon>
        <taxon>Pezizomycotina</taxon>
        <taxon>Dothideomycetes</taxon>
        <taxon>Dothideomycetes incertae sedis</taxon>
        <taxon>Botryosphaeriales</taxon>
        <taxon>Phyllostictaceae</taxon>
        <taxon>Phyllosticta</taxon>
    </lineage>
</organism>
<keyword evidence="3" id="KW-1185">Reference proteome</keyword>
<gene>
    <name evidence="2" type="ORF">HDK90DRAFT_556811</name>
</gene>
<keyword evidence="1" id="KW-0812">Transmembrane</keyword>
<keyword evidence="1" id="KW-0472">Membrane</keyword>
<keyword evidence="1" id="KW-1133">Transmembrane helix</keyword>
<dbReference type="Proteomes" id="UP001492380">
    <property type="component" value="Unassembled WGS sequence"/>
</dbReference>
<accession>A0ABR1YIZ2</accession>